<dbReference type="RefSeq" id="WP_012373354.1">
    <property type="nucleotide sequence ID" value="NC_010571.1"/>
</dbReference>
<dbReference type="SUPFAM" id="SSF48452">
    <property type="entry name" value="TPR-like"/>
    <property type="match status" value="1"/>
</dbReference>
<dbReference type="AlphaFoldDB" id="B1ZSF9"/>
<accession>B1ZSF9</accession>
<dbReference type="STRING" id="452637.Oter_0526"/>
<reference evidence="1 2" key="1">
    <citation type="journal article" date="2011" name="J. Bacteriol.">
        <title>Genome sequence of the verrucomicrobium Opitutus terrae PB90-1, an abundant inhabitant of rice paddy soil ecosystems.</title>
        <authorList>
            <person name="van Passel M.W."/>
            <person name="Kant R."/>
            <person name="Palva A."/>
            <person name="Copeland A."/>
            <person name="Lucas S."/>
            <person name="Lapidus A."/>
            <person name="Glavina del Rio T."/>
            <person name="Pitluck S."/>
            <person name="Goltsman E."/>
            <person name="Clum A."/>
            <person name="Sun H."/>
            <person name="Schmutz J."/>
            <person name="Larimer F.W."/>
            <person name="Land M.L."/>
            <person name="Hauser L."/>
            <person name="Kyrpides N."/>
            <person name="Mikhailova N."/>
            <person name="Richardson P.P."/>
            <person name="Janssen P.H."/>
            <person name="de Vos W.M."/>
            <person name="Smidt H."/>
        </authorList>
    </citation>
    <scope>NUCLEOTIDE SEQUENCE [LARGE SCALE GENOMIC DNA]</scope>
    <source>
        <strain evidence="2">DSM 11246 / JCM 15787 / PB90-1</strain>
    </source>
</reference>
<evidence type="ECO:0000313" key="2">
    <source>
        <dbReference type="Proteomes" id="UP000007013"/>
    </source>
</evidence>
<dbReference type="OrthoDB" id="228932at2"/>
<sequence>MTALSFRRQLLFAAILIVGGLVLLLGSLELTLRLAHYGYSPHFAERALLPSGDSIWRDNRWCTAPYFSPELVRRPFPFRLPLTKAPGTYRIFVLGSSAAMGDPEPSFSLARMLEAMLRTAYPNQRFEVVNAGVTAINSHLARTIAADCAELSPDLFIVYEGHNEVIGPFGPSGVFAPFLSSELGVRAAIWLKGTRTGQLVSALGRRLTGKSALPADWGGMQMFLAQQIANDDPRLDAVRAHFRANLISIAESAHAAGARTLLCTVLTNQRDFAPFLSRHRSGLTAADLARWDAHVAAAREAERTHRTADAEAEYRAALAIDDEHAELVFRYGRFLLLAGRRQEAQPLLQRALNLDTLRFRTDGSLNKVIRDLRGAHVPGVEVLDLAAALALHSEGGATGDDLLYEHVHLTLRGTYEVAREIFTHVSADLARRQLISGTIAEPFDYDEARLRLGYTMHEQAMIAHELLNRFRAPPFTSQADHALRLKTWEQRTEQASALLARPEALPALRELYERAMTLAPDDWVLARNAGSMLVARQAPADAVPLLQRAADWIGHDVDTLVALGWAQRALGHTAESEAAFNQARALEPRYPNLPKPDAAGDQR</sequence>
<dbReference type="HOGENOM" id="CLU_452582_0_0_0"/>
<dbReference type="SUPFAM" id="SSF52266">
    <property type="entry name" value="SGNH hydrolase"/>
    <property type="match status" value="1"/>
</dbReference>
<dbReference type="Proteomes" id="UP000007013">
    <property type="component" value="Chromosome"/>
</dbReference>
<gene>
    <name evidence="1" type="ordered locus">Oter_0526</name>
</gene>
<dbReference type="InterPro" id="IPR036514">
    <property type="entry name" value="SGNH_hydro_sf"/>
</dbReference>
<dbReference type="EMBL" id="CP001032">
    <property type="protein sequence ID" value="ACB73816.1"/>
    <property type="molecule type" value="Genomic_DNA"/>
</dbReference>
<dbReference type="GO" id="GO:0016788">
    <property type="term" value="F:hydrolase activity, acting on ester bonds"/>
    <property type="evidence" value="ECO:0007669"/>
    <property type="project" value="UniProtKB-ARBA"/>
</dbReference>
<protein>
    <submittedName>
        <fullName evidence="1">Tetratricopeptide TPR_2 repeat protein</fullName>
    </submittedName>
</protein>
<evidence type="ECO:0000313" key="1">
    <source>
        <dbReference type="EMBL" id="ACB73816.1"/>
    </source>
</evidence>
<dbReference type="eggNOG" id="COG2755">
    <property type="taxonomic scope" value="Bacteria"/>
</dbReference>
<keyword evidence="2" id="KW-1185">Reference proteome</keyword>
<dbReference type="InterPro" id="IPR011990">
    <property type="entry name" value="TPR-like_helical_dom_sf"/>
</dbReference>
<dbReference type="InterPro" id="IPR019734">
    <property type="entry name" value="TPR_rpt"/>
</dbReference>
<dbReference type="Pfam" id="PF14559">
    <property type="entry name" value="TPR_19"/>
    <property type="match status" value="1"/>
</dbReference>
<dbReference type="KEGG" id="ote:Oter_0526"/>
<dbReference type="Gene3D" id="1.25.40.10">
    <property type="entry name" value="Tetratricopeptide repeat domain"/>
    <property type="match status" value="2"/>
</dbReference>
<dbReference type="eggNOG" id="COG0457">
    <property type="taxonomic scope" value="Bacteria"/>
</dbReference>
<dbReference type="SMART" id="SM00028">
    <property type="entry name" value="TPR"/>
    <property type="match status" value="2"/>
</dbReference>
<organism evidence="1 2">
    <name type="scientific">Opitutus terrae (strain DSM 11246 / JCM 15787 / PB90-1)</name>
    <dbReference type="NCBI Taxonomy" id="452637"/>
    <lineage>
        <taxon>Bacteria</taxon>
        <taxon>Pseudomonadati</taxon>
        <taxon>Verrucomicrobiota</taxon>
        <taxon>Opitutia</taxon>
        <taxon>Opitutales</taxon>
        <taxon>Opitutaceae</taxon>
        <taxon>Opitutus</taxon>
    </lineage>
</organism>
<name>B1ZSF9_OPITP</name>
<dbReference type="Gene3D" id="3.40.50.1110">
    <property type="entry name" value="SGNH hydrolase"/>
    <property type="match status" value="1"/>
</dbReference>
<proteinExistence type="predicted"/>